<evidence type="ECO:0000256" key="4">
    <source>
        <dbReference type="ARBA" id="ARBA00022989"/>
    </source>
</evidence>
<dbReference type="EMBL" id="JBANEI010000001">
    <property type="protein sequence ID" value="MEI2680368.1"/>
    <property type="molecule type" value="Genomic_DNA"/>
</dbReference>
<name>A0ABU8DA15_ERWAP</name>
<sequence length="126" mass="13603">MKKFYLVGFLTLLMFDTLAQVSFKLAALHAAPLTLDAAWLLRLFSQLWIYAALLGYAGAFFTWMNLLRSAPLGPAFAASHLEILSVTLVSVWLFDDALTLVKALGGLLILAGVLCLAKGETVAQSA</sequence>
<keyword evidence="4 6" id="KW-1133">Transmembrane helix</keyword>
<protein>
    <recommendedName>
        <fullName evidence="9">EamA-like transporter family protein</fullName>
    </recommendedName>
</protein>
<dbReference type="SUPFAM" id="SSF103481">
    <property type="entry name" value="Multidrug resistance efflux transporter EmrE"/>
    <property type="match status" value="1"/>
</dbReference>
<feature type="transmembrane region" description="Helical" evidence="6">
    <location>
        <begin position="75"/>
        <end position="94"/>
    </location>
</feature>
<evidence type="ECO:0000313" key="7">
    <source>
        <dbReference type="EMBL" id="MEI2680368.1"/>
    </source>
</evidence>
<keyword evidence="2" id="KW-1003">Cell membrane</keyword>
<dbReference type="Proteomes" id="UP001306592">
    <property type="component" value="Unassembled WGS sequence"/>
</dbReference>
<keyword evidence="3 6" id="KW-0812">Transmembrane</keyword>
<evidence type="ECO:0000256" key="2">
    <source>
        <dbReference type="ARBA" id="ARBA00022475"/>
    </source>
</evidence>
<reference evidence="7 8" key="1">
    <citation type="submission" date="2024-02" db="EMBL/GenBank/DDBJ databases">
        <title>First report Erwinia aphidicola in onion in Chile.</title>
        <authorList>
            <person name="Valenzuela M."/>
            <person name="Pena M."/>
            <person name="Dutta B."/>
        </authorList>
    </citation>
    <scope>NUCLEOTIDE SEQUENCE [LARGE SCALE GENOMIC DNA]</scope>
    <source>
        <strain evidence="7 8">QCJ3A</strain>
    </source>
</reference>
<comment type="caution">
    <text evidence="7">The sequence shown here is derived from an EMBL/GenBank/DDBJ whole genome shotgun (WGS) entry which is preliminary data.</text>
</comment>
<dbReference type="InterPro" id="IPR037185">
    <property type="entry name" value="EmrE-like"/>
</dbReference>
<gene>
    <name evidence="7" type="ORF">V8N49_01595</name>
</gene>
<comment type="subcellular location">
    <subcellularLocation>
        <location evidence="1">Cell membrane</location>
        <topology evidence="1">Multi-pass membrane protein</topology>
    </subcellularLocation>
</comment>
<evidence type="ECO:0000256" key="1">
    <source>
        <dbReference type="ARBA" id="ARBA00004651"/>
    </source>
</evidence>
<feature type="transmembrane region" description="Helical" evidence="6">
    <location>
        <begin position="100"/>
        <end position="117"/>
    </location>
</feature>
<evidence type="ECO:0000256" key="5">
    <source>
        <dbReference type="ARBA" id="ARBA00023136"/>
    </source>
</evidence>
<evidence type="ECO:0000256" key="3">
    <source>
        <dbReference type="ARBA" id="ARBA00022692"/>
    </source>
</evidence>
<evidence type="ECO:0000256" key="6">
    <source>
        <dbReference type="SAM" id="Phobius"/>
    </source>
</evidence>
<organism evidence="7 8">
    <name type="scientific">Erwinia aphidicola</name>
    <dbReference type="NCBI Taxonomy" id="68334"/>
    <lineage>
        <taxon>Bacteria</taxon>
        <taxon>Pseudomonadati</taxon>
        <taxon>Pseudomonadota</taxon>
        <taxon>Gammaproteobacteria</taxon>
        <taxon>Enterobacterales</taxon>
        <taxon>Erwiniaceae</taxon>
        <taxon>Erwinia</taxon>
    </lineage>
</organism>
<dbReference type="RefSeq" id="WP_099753371.1">
    <property type="nucleotide sequence ID" value="NZ_JBANEI010000001.1"/>
</dbReference>
<accession>A0ABU8DA15</accession>
<proteinExistence type="predicted"/>
<keyword evidence="8" id="KW-1185">Reference proteome</keyword>
<evidence type="ECO:0008006" key="9">
    <source>
        <dbReference type="Google" id="ProtNLM"/>
    </source>
</evidence>
<keyword evidence="5 6" id="KW-0472">Membrane</keyword>
<dbReference type="Gene3D" id="1.10.3730.20">
    <property type="match status" value="1"/>
</dbReference>
<evidence type="ECO:0000313" key="8">
    <source>
        <dbReference type="Proteomes" id="UP001306592"/>
    </source>
</evidence>
<feature type="transmembrane region" description="Helical" evidence="6">
    <location>
        <begin position="43"/>
        <end position="63"/>
    </location>
</feature>